<feature type="transmembrane region" description="Helical" evidence="1">
    <location>
        <begin position="29"/>
        <end position="50"/>
    </location>
</feature>
<accession>Q2R9A1</accession>
<dbReference type="EMBL" id="DP000010">
    <property type="protein sequence ID" value="ABA91959.1"/>
    <property type="molecule type" value="Genomic_DNA"/>
</dbReference>
<reference evidence="3" key="2">
    <citation type="submission" date="2005-04" db="EMBL/GenBank/DDBJ databases">
        <authorList>
            <person name="Buell C.R."/>
            <person name="Wing R.A."/>
            <person name="McCombie W.A."/>
            <person name="Ouyang S."/>
        </authorList>
    </citation>
    <scope>NUCLEOTIDE SEQUENCE</scope>
</reference>
<dbReference type="AlphaFoldDB" id="Q2R9A1"/>
<keyword evidence="1" id="KW-0472">Membrane</keyword>
<evidence type="ECO:0000313" key="3">
    <source>
        <dbReference type="EMBL" id="ABA91959.1"/>
    </source>
</evidence>
<protein>
    <submittedName>
        <fullName evidence="3">Uncharacterized protein</fullName>
    </submittedName>
</protein>
<keyword evidence="1" id="KW-1133">Transmembrane helix</keyword>
<reference evidence="3" key="3">
    <citation type="submission" date="2006-01" db="EMBL/GenBank/DDBJ databases">
        <authorList>
            <person name="Buell R."/>
        </authorList>
    </citation>
    <scope>NUCLEOTIDE SEQUENCE</scope>
</reference>
<proteinExistence type="predicted"/>
<name>Q2R9A1_ORYSJ</name>
<keyword evidence="1" id="KW-0812">Transmembrane</keyword>
<evidence type="ECO:0000256" key="2">
    <source>
        <dbReference type="SAM" id="SignalP"/>
    </source>
</evidence>
<organism evidence="3">
    <name type="scientific">Oryza sativa subsp. japonica</name>
    <name type="common">Rice</name>
    <dbReference type="NCBI Taxonomy" id="39947"/>
    <lineage>
        <taxon>Eukaryota</taxon>
        <taxon>Viridiplantae</taxon>
        <taxon>Streptophyta</taxon>
        <taxon>Embryophyta</taxon>
        <taxon>Tracheophyta</taxon>
        <taxon>Spermatophyta</taxon>
        <taxon>Magnoliopsida</taxon>
        <taxon>Liliopsida</taxon>
        <taxon>Poales</taxon>
        <taxon>Poaceae</taxon>
        <taxon>BOP clade</taxon>
        <taxon>Oryzoideae</taxon>
        <taxon>Oryzeae</taxon>
        <taxon>Oryzinae</taxon>
        <taxon>Oryza</taxon>
        <taxon>Oryza sativa</taxon>
    </lineage>
</organism>
<keyword evidence="2" id="KW-0732">Signal</keyword>
<feature type="signal peptide" evidence="2">
    <location>
        <begin position="1"/>
        <end position="16"/>
    </location>
</feature>
<feature type="chain" id="PRO_5004214612" evidence="2">
    <location>
        <begin position="17"/>
        <end position="134"/>
    </location>
</feature>
<reference evidence="3" key="1">
    <citation type="journal article" date="2005" name="BMC Biol.">
        <title>The sequence of rice chromosomes 11 and 12, rich in disease resistance genes and recent gene duplications.</title>
        <authorList>
            <consortium name="The rice chromosomes 11 and 12 sequencing consortia"/>
        </authorList>
    </citation>
    <scope>NUCLEOTIDE SEQUENCE [LARGE SCALE GENOMIC DNA]</scope>
</reference>
<gene>
    <name evidence="3" type="ordered locus">LOC_Os11g09470</name>
</gene>
<evidence type="ECO:0000256" key="1">
    <source>
        <dbReference type="SAM" id="Phobius"/>
    </source>
</evidence>
<sequence>MALSVSILWSLMLAVGLLPLQLDLFNPSLGLSLCILVLLQFATVCCILYWGRRLRGDKFPARRMGMGTNVAPLYFTGAATGEFWLHGGGSDVVSSDGEFPVAIPNPDNKGRGMLDCIGLQLDLVTHCRVYCPHV</sequence>